<dbReference type="EMBL" id="APMP01000024">
    <property type="protein sequence ID" value="ENZ80899.1"/>
    <property type="molecule type" value="Genomic_DNA"/>
</dbReference>
<sequence>MGRQRTPPKPKPKIAAHPVDRHVGQVLRGRRRALGLSQTAVAEQLGISFQQLQKYERGTNRVSASVLHGLSLALDLPVARFFDGLPAPADNDRAHGRDLVAEMIAAPEGPALAEAFLDLPPGPVRARLTALARAIGALG</sequence>
<dbReference type="GO" id="GO:0003677">
    <property type="term" value="F:DNA binding"/>
    <property type="evidence" value="ECO:0007669"/>
    <property type="project" value="InterPro"/>
</dbReference>
<dbReference type="InterPro" id="IPR010982">
    <property type="entry name" value="Lambda_DNA-bd_dom_sf"/>
</dbReference>
<dbReference type="Gene3D" id="1.10.260.40">
    <property type="entry name" value="lambda repressor-like DNA-binding domains"/>
    <property type="match status" value="1"/>
</dbReference>
<comment type="caution">
    <text evidence="2">The sequence shown here is derived from an EMBL/GenBank/DDBJ whole genome shotgun (WGS) entry which is preliminary data.</text>
</comment>
<dbReference type="Pfam" id="PF01381">
    <property type="entry name" value="HTH_3"/>
    <property type="match status" value="1"/>
</dbReference>
<protein>
    <recommendedName>
        <fullName evidence="1">HTH cro/C1-type domain-containing protein</fullName>
    </recommendedName>
</protein>
<proteinExistence type="predicted"/>
<name>R0EFR8_CAUVI</name>
<dbReference type="SUPFAM" id="SSF47413">
    <property type="entry name" value="lambda repressor-like DNA-binding domains"/>
    <property type="match status" value="1"/>
</dbReference>
<dbReference type="AlphaFoldDB" id="R0EFR8"/>
<dbReference type="OrthoDB" id="9797172at2"/>
<organism evidence="2 3">
    <name type="scientific">Caulobacter vibrioides OR37</name>
    <dbReference type="NCBI Taxonomy" id="1292034"/>
    <lineage>
        <taxon>Bacteria</taxon>
        <taxon>Pseudomonadati</taxon>
        <taxon>Pseudomonadota</taxon>
        <taxon>Alphaproteobacteria</taxon>
        <taxon>Caulobacterales</taxon>
        <taxon>Caulobacteraceae</taxon>
        <taxon>Caulobacter</taxon>
    </lineage>
</organism>
<feature type="domain" description="HTH cro/C1-type" evidence="1">
    <location>
        <begin position="27"/>
        <end position="81"/>
    </location>
</feature>
<evidence type="ECO:0000313" key="3">
    <source>
        <dbReference type="Proteomes" id="UP000013063"/>
    </source>
</evidence>
<dbReference type="PROSITE" id="PS50943">
    <property type="entry name" value="HTH_CROC1"/>
    <property type="match status" value="1"/>
</dbReference>
<dbReference type="PATRIC" id="fig|1292034.3.peg.3151"/>
<dbReference type="STRING" id="1292034.OR37_03174"/>
<dbReference type="eggNOG" id="COG1396">
    <property type="taxonomic scope" value="Bacteria"/>
</dbReference>
<dbReference type="InterPro" id="IPR001387">
    <property type="entry name" value="Cro/C1-type_HTH"/>
</dbReference>
<accession>R0EFR8</accession>
<gene>
    <name evidence="2" type="ORF">OR37_03174</name>
</gene>
<dbReference type="CDD" id="cd00093">
    <property type="entry name" value="HTH_XRE"/>
    <property type="match status" value="1"/>
</dbReference>
<dbReference type="SMART" id="SM00530">
    <property type="entry name" value="HTH_XRE"/>
    <property type="match status" value="1"/>
</dbReference>
<keyword evidence="3" id="KW-1185">Reference proteome</keyword>
<evidence type="ECO:0000259" key="1">
    <source>
        <dbReference type="PROSITE" id="PS50943"/>
    </source>
</evidence>
<dbReference type="RefSeq" id="WP_004621965.1">
    <property type="nucleotide sequence ID" value="NZ_APMP01000024.1"/>
</dbReference>
<dbReference type="Proteomes" id="UP000013063">
    <property type="component" value="Unassembled WGS sequence"/>
</dbReference>
<reference evidence="2 3" key="1">
    <citation type="journal article" date="2013" name="Genome Announc.">
        <title>Draft Genome Sequence for Caulobacter sp. Strain OR37, a Bacterium Tolerant to Heavy Metals.</title>
        <authorList>
            <person name="Utturkar S.M."/>
            <person name="Bollmann A."/>
            <person name="Brzoska R.M."/>
            <person name="Klingeman D.M."/>
            <person name="Epstein S.E."/>
            <person name="Palumbo A.V."/>
            <person name="Brown S.D."/>
        </authorList>
    </citation>
    <scope>NUCLEOTIDE SEQUENCE [LARGE SCALE GENOMIC DNA]</scope>
    <source>
        <strain evidence="2 3">OR37</strain>
    </source>
</reference>
<evidence type="ECO:0000313" key="2">
    <source>
        <dbReference type="EMBL" id="ENZ80899.1"/>
    </source>
</evidence>